<gene>
    <name evidence="10" type="ORF">IAB16_00720</name>
</gene>
<evidence type="ECO:0000256" key="4">
    <source>
        <dbReference type="ARBA" id="ARBA00022605"/>
    </source>
</evidence>
<dbReference type="Gene3D" id="3.20.20.140">
    <property type="entry name" value="Metal-dependent hydrolases"/>
    <property type="match status" value="1"/>
</dbReference>
<dbReference type="NCBIfam" id="TIGR01856">
    <property type="entry name" value="hisJ_fam"/>
    <property type="match status" value="1"/>
</dbReference>
<comment type="catalytic activity">
    <reaction evidence="7 8">
        <text>L-histidinol phosphate + H2O = L-histidinol + phosphate</text>
        <dbReference type="Rhea" id="RHEA:14465"/>
        <dbReference type="ChEBI" id="CHEBI:15377"/>
        <dbReference type="ChEBI" id="CHEBI:43474"/>
        <dbReference type="ChEBI" id="CHEBI:57699"/>
        <dbReference type="ChEBI" id="CHEBI:57980"/>
        <dbReference type="EC" id="3.1.3.15"/>
    </reaction>
</comment>
<dbReference type="PANTHER" id="PTHR21039">
    <property type="entry name" value="HISTIDINOL PHOSPHATASE-RELATED"/>
    <property type="match status" value="1"/>
</dbReference>
<comment type="similarity">
    <text evidence="2 8">Belongs to the PHP hydrolase family. HisK subfamily.</text>
</comment>
<evidence type="ECO:0000256" key="8">
    <source>
        <dbReference type="RuleBase" id="RU366003"/>
    </source>
</evidence>
<dbReference type="Pfam" id="PF02811">
    <property type="entry name" value="PHP"/>
    <property type="match status" value="1"/>
</dbReference>
<dbReference type="InterPro" id="IPR016195">
    <property type="entry name" value="Pol/histidinol_Pase-like"/>
</dbReference>
<dbReference type="InterPro" id="IPR010140">
    <property type="entry name" value="Histidinol_P_phosphatase_HisJ"/>
</dbReference>
<evidence type="ECO:0000313" key="11">
    <source>
        <dbReference type="Proteomes" id="UP000727857"/>
    </source>
</evidence>
<dbReference type="EC" id="3.1.3.15" evidence="3 8"/>
<dbReference type="EMBL" id="JADINF010000018">
    <property type="protein sequence ID" value="MBO8423535.1"/>
    <property type="molecule type" value="Genomic_DNA"/>
</dbReference>
<evidence type="ECO:0000259" key="9">
    <source>
        <dbReference type="SMART" id="SM00481"/>
    </source>
</evidence>
<dbReference type="GO" id="GO:0004401">
    <property type="term" value="F:histidinol-phosphatase activity"/>
    <property type="evidence" value="ECO:0007669"/>
    <property type="project" value="UniProtKB-UniRule"/>
</dbReference>
<keyword evidence="6 8" id="KW-0368">Histidine biosynthesis</keyword>
<keyword evidence="4 8" id="KW-0028">Amino-acid biosynthesis</keyword>
<evidence type="ECO:0000256" key="1">
    <source>
        <dbReference type="ARBA" id="ARBA00004970"/>
    </source>
</evidence>
<evidence type="ECO:0000256" key="7">
    <source>
        <dbReference type="ARBA" id="ARBA00049158"/>
    </source>
</evidence>
<dbReference type="SMART" id="SM00481">
    <property type="entry name" value="POLIIIAc"/>
    <property type="match status" value="1"/>
</dbReference>
<dbReference type="GO" id="GO:0000105">
    <property type="term" value="P:L-histidine biosynthetic process"/>
    <property type="evidence" value="ECO:0007669"/>
    <property type="project" value="UniProtKB-UniRule"/>
</dbReference>
<evidence type="ECO:0000256" key="3">
    <source>
        <dbReference type="ARBA" id="ARBA00013085"/>
    </source>
</evidence>
<evidence type="ECO:0000256" key="5">
    <source>
        <dbReference type="ARBA" id="ARBA00022801"/>
    </source>
</evidence>
<sequence length="270" mass="31612">MKVDSHSHSAFSHDGRQPIEELVAEAKRKGLAYYAVTEHLDRDYKYCRKERFLKQLNLRRYARAVEKLREKYAGETPYVAFGVEAGYCAETVKWYEENLPKYDFDVIVNSIHTIHGGDAYFGKFFKGRDKDDVYLEYLGLLIDSVKVPYRYDVVGHIGYITRYAGYPDVSLWEPQYSDKIDELFEEIIARDKTVEINTHIRHPLMRYLPERPLLERYYALGGRNVTFSSDAHVAEDICKRYDEVAALVKEIGFTEWTVYKKGEPYKVPVN</sequence>
<accession>A0A940ICL3</accession>
<feature type="domain" description="Polymerase/histidinol phosphatase N-terminal" evidence="9">
    <location>
        <begin position="3"/>
        <end position="60"/>
    </location>
</feature>
<comment type="pathway">
    <text evidence="1 8">Amino-acid biosynthesis; L-histidine biosynthesis; L-histidine from 5-phospho-alpha-D-ribose 1-diphosphate: step 8/9.</text>
</comment>
<evidence type="ECO:0000256" key="6">
    <source>
        <dbReference type="ARBA" id="ARBA00023102"/>
    </source>
</evidence>
<evidence type="ECO:0000256" key="2">
    <source>
        <dbReference type="ARBA" id="ARBA00009152"/>
    </source>
</evidence>
<name>A0A940ICL3_9FIRM</name>
<dbReference type="InterPro" id="IPR004013">
    <property type="entry name" value="PHP_dom"/>
</dbReference>
<dbReference type="AlphaFoldDB" id="A0A940ICL3"/>
<reference evidence="10" key="1">
    <citation type="submission" date="2020-10" db="EMBL/GenBank/DDBJ databases">
        <authorList>
            <person name="Gilroy R."/>
        </authorList>
    </citation>
    <scope>NUCLEOTIDE SEQUENCE</scope>
    <source>
        <strain evidence="10">517</strain>
    </source>
</reference>
<protein>
    <recommendedName>
        <fullName evidence="3 8">Histidinol-phosphatase</fullName>
        <shortName evidence="8">HolPase</shortName>
        <ecNumber evidence="3 8">3.1.3.15</ecNumber>
    </recommendedName>
</protein>
<dbReference type="PANTHER" id="PTHR21039:SF0">
    <property type="entry name" value="HISTIDINOL-PHOSPHATASE"/>
    <property type="match status" value="1"/>
</dbReference>
<dbReference type="InterPro" id="IPR003141">
    <property type="entry name" value="Pol/His_phosphatase_N"/>
</dbReference>
<organism evidence="10 11">
    <name type="scientific">Candidatus Stercoripulliclostridium pullicola</name>
    <dbReference type="NCBI Taxonomy" id="2840953"/>
    <lineage>
        <taxon>Bacteria</taxon>
        <taxon>Bacillati</taxon>
        <taxon>Bacillota</taxon>
        <taxon>Clostridia</taxon>
        <taxon>Eubacteriales</taxon>
        <taxon>Candidatus Stercoripulliclostridium</taxon>
    </lineage>
</organism>
<dbReference type="SUPFAM" id="SSF89550">
    <property type="entry name" value="PHP domain-like"/>
    <property type="match status" value="1"/>
</dbReference>
<dbReference type="Proteomes" id="UP000727857">
    <property type="component" value="Unassembled WGS sequence"/>
</dbReference>
<evidence type="ECO:0000313" key="10">
    <source>
        <dbReference type="EMBL" id="MBO8423535.1"/>
    </source>
</evidence>
<keyword evidence="5 8" id="KW-0378">Hydrolase</keyword>
<reference evidence="10" key="2">
    <citation type="journal article" date="2021" name="PeerJ">
        <title>Extensive microbial diversity within the chicken gut microbiome revealed by metagenomics and culture.</title>
        <authorList>
            <person name="Gilroy R."/>
            <person name="Ravi A."/>
            <person name="Getino M."/>
            <person name="Pursley I."/>
            <person name="Horton D.L."/>
            <person name="Alikhan N.F."/>
            <person name="Baker D."/>
            <person name="Gharbi K."/>
            <person name="Hall N."/>
            <person name="Watson M."/>
            <person name="Adriaenssens E.M."/>
            <person name="Foster-Nyarko E."/>
            <person name="Jarju S."/>
            <person name="Secka A."/>
            <person name="Antonio M."/>
            <person name="Oren A."/>
            <person name="Chaudhuri R.R."/>
            <person name="La Ragione R."/>
            <person name="Hildebrand F."/>
            <person name="Pallen M.J."/>
        </authorList>
    </citation>
    <scope>NUCLEOTIDE SEQUENCE</scope>
    <source>
        <strain evidence="10">517</strain>
    </source>
</reference>
<proteinExistence type="inferred from homology"/>
<dbReference type="GO" id="GO:0005737">
    <property type="term" value="C:cytoplasm"/>
    <property type="evidence" value="ECO:0007669"/>
    <property type="project" value="TreeGrafter"/>
</dbReference>
<comment type="caution">
    <text evidence="10">The sequence shown here is derived from an EMBL/GenBank/DDBJ whole genome shotgun (WGS) entry which is preliminary data.</text>
</comment>